<dbReference type="RefSeq" id="WP_310013860.1">
    <property type="nucleotide sequence ID" value="NZ_JAVDQT010000004.1"/>
</dbReference>
<dbReference type="Proteomes" id="UP001184614">
    <property type="component" value="Unassembled WGS sequence"/>
</dbReference>
<gene>
    <name evidence="2" type="ORF">J2782_002996</name>
</gene>
<feature type="domain" description="DUF2249" evidence="1">
    <location>
        <begin position="12"/>
        <end position="79"/>
    </location>
</feature>
<evidence type="ECO:0000313" key="3">
    <source>
        <dbReference type="Proteomes" id="UP001184614"/>
    </source>
</evidence>
<evidence type="ECO:0000313" key="2">
    <source>
        <dbReference type="EMBL" id="MDR6433250.1"/>
    </source>
</evidence>
<comment type="caution">
    <text evidence="2">The sequence shown here is derived from an EMBL/GenBank/DDBJ whole genome shotgun (WGS) entry which is preliminary data.</text>
</comment>
<dbReference type="InterPro" id="IPR018720">
    <property type="entry name" value="DUF2249"/>
</dbReference>
<reference evidence="2 3" key="1">
    <citation type="submission" date="2023-07" db="EMBL/GenBank/DDBJ databases">
        <title>Sorghum-associated microbial communities from plants grown in Nebraska, USA.</title>
        <authorList>
            <person name="Schachtman D."/>
        </authorList>
    </citation>
    <scope>NUCLEOTIDE SEQUENCE [LARGE SCALE GENOMIC DNA]</scope>
    <source>
        <strain evidence="2 3">DS1730</strain>
    </source>
</reference>
<keyword evidence="3" id="KW-1185">Reference proteome</keyword>
<sequence length="98" mass="11137">MTSEPVSTINIIDVRTIPPISRHATIFAMIDDLEPGQTLQIVNDHDPLPLRHQLENRNPGVFSWEYKESGPLWRVEIGRPKNHSHDHADGHECTCGNH</sequence>
<evidence type="ECO:0000259" key="1">
    <source>
        <dbReference type="Pfam" id="PF10006"/>
    </source>
</evidence>
<dbReference type="Pfam" id="PF10006">
    <property type="entry name" value="DUF2249"/>
    <property type="match status" value="1"/>
</dbReference>
<name>A0ABU1MBR6_9HYPH</name>
<dbReference type="EMBL" id="JAVDQT010000004">
    <property type="protein sequence ID" value="MDR6433250.1"/>
    <property type="molecule type" value="Genomic_DNA"/>
</dbReference>
<protein>
    <submittedName>
        <fullName evidence="2">Uncharacterized protein (DUF2249 family)</fullName>
    </submittedName>
</protein>
<organism evidence="2 3">
    <name type="scientific">Brucella pseudogrignonensis</name>
    <dbReference type="NCBI Taxonomy" id="419475"/>
    <lineage>
        <taxon>Bacteria</taxon>
        <taxon>Pseudomonadati</taxon>
        <taxon>Pseudomonadota</taxon>
        <taxon>Alphaproteobacteria</taxon>
        <taxon>Hyphomicrobiales</taxon>
        <taxon>Brucellaceae</taxon>
        <taxon>Brucella/Ochrobactrum group</taxon>
        <taxon>Brucella</taxon>
    </lineage>
</organism>
<proteinExistence type="predicted"/>
<accession>A0ABU1MBR6</accession>